<evidence type="ECO:0000313" key="5">
    <source>
        <dbReference type="EMBL" id="GKU93272.1"/>
    </source>
</evidence>
<keyword evidence="1" id="KW-0067">ATP-binding</keyword>
<comment type="catalytic activity">
    <reaction evidence="1">
        <text>ATP + H2O = ADP + phosphate + H(+)</text>
        <dbReference type="Rhea" id="RHEA:13065"/>
        <dbReference type="ChEBI" id="CHEBI:15377"/>
        <dbReference type="ChEBI" id="CHEBI:15378"/>
        <dbReference type="ChEBI" id="CHEBI:30616"/>
        <dbReference type="ChEBI" id="CHEBI:43474"/>
        <dbReference type="ChEBI" id="CHEBI:456216"/>
        <dbReference type="EC" id="5.6.2.3"/>
    </reaction>
</comment>
<dbReference type="GO" id="GO:0000723">
    <property type="term" value="P:telomere maintenance"/>
    <property type="evidence" value="ECO:0007669"/>
    <property type="project" value="InterPro"/>
</dbReference>
<gene>
    <name evidence="5" type="ORF">SLEP1_g6877</name>
</gene>
<dbReference type="Pfam" id="PF05970">
    <property type="entry name" value="PIF1"/>
    <property type="match status" value="1"/>
</dbReference>
<dbReference type="GO" id="GO:0006310">
    <property type="term" value="P:DNA recombination"/>
    <property type="evidence" value="ECO:0007669"/>
    <property type="project" value="UniProtKB-KW"/>
</dbReference>
<dbReference type="InterPro" id="IPR049163">
    <property type="entry name" value="Pif1-like_2B_dom"/>
</dbReference>
<dbReference type="GO" id="GO:0005524">
    <property type="term" value="F:ATP binding"/>
    <property type="evidence" value="ECO:0007669"/>
    <property type="project" value="UniProtKB-KW"/>
</dbReference>
<evidence type="ECO:0000259" key="3">
    <source>
        <dbReference type="Pfam" id="PF05970"/>
    </source>
</evidence>
<feature type="region of interest" description="Disordered" evidence="2">
    <location>
        <begin position="540"/>
        <end position="562"/>
    </location>
</feature>
<keyword evidence="1" id="KW-0233">DNA recombination</keyword>
<dbReference type="AlphaFoldDB" id="A0AAV5I5T9"/>
<accession>A0AAV5I5T9</accession>
<protein>
    <recommendedName>
        <fullName evidence="1">ATP-dependent DNA helicase</fullName>
        <ecNumber evidence="1">5.6.2.3</ecNumber>
    </recommendedName>
</protein>
<dbReference type="EC" id="5.6.2.3" evidence="1"/>
<keyword evidence="6" id="KW-1185">Reference proteome</keyword>
<keyword evidence="1" id="KW-0378">Hydrolase</keyword>
<feature type="domain" description="DNA helicase Pif1-like 2B" evidence="4">
    <location>
        <begin position="424"/>
        <end position="468"/>
    </location>
</feature>
<dbReference type="Gene3D" id="3.40.50.300">
    <property type="entry name" value="P-loop containing nucleotide triphosphate hydrolases"/>
    <property type="match status" value="1"/>
</dbReference>
<comment type="similarity">
    <text evidence="1">Belongs to the helicase family.</text>
</comment>
<name>A0AAV5I5T9_9ROSI</name>
<comment type="cofactor">
    <cofactor evidence="1">
        <name>Mg(2+)</name>
        <dbReference type="ChEBI" id="CHEBI:18420"/>
    </cofactor>
</comment>
<dbReference type="Pfam" id="PF21530">
    <property type="entry name" value="Pif1_2B_dom"/>
    <property type="match status" value="1"/>
</dbReference>
<sequence length="562" mass="62968">MCRPEHVWDSCWKYLSDDILHRQRQVIGRQDFHMSDEEIKNNALAEIEKILQGNGKSLDDFPSMPKPNGVIFCGIHNKLILDEMCYDRAFLSEELNKYLSCLTDEQRKVYDTIIQAVNKNKGGVFFLYGFGGTGKTFVWKTLSASFRSKGQIVLNVASSGIAAELLPGGRTAHSRFAIPIDINEDSTCNIKKGTPLVELLSKTKLIIWDEAPMSHRFCFESLDKSLRDIFKDDNNDVSKNPFGGIIIVLGGDFRQILPVVPYGGRQEIVHATINSFYLWDYCQVLTFTKNLRLQTASSNQNLVELRDFFDWLLKVGDGEIGDDVDGESIIEIPEEMLIEDDVNGLAQLVDFVYPDFLGRIDDQDIKFFQERCILSPTIKDVAMLNDYLMCNIKSVEKSYLSSNSVCKDDLDFNTSQQTYAPKVLNTFIASGFPDHKVSFKVGIPAMLLRNIDQSSGLCNGTRLLITRLGNHVVEGKILSGKSVGQSILIPWMGQTLSHVGIYLPRPVFSHGQLYVALSRVKIGMLDDDQGDFVGTMNYATSAPPDSHEDANASLPGHMKVEL</sequence>
<evidence type="ECO:0000256" key="1">
    <source>
        <dbReference type="RuleBase" id="RU363044"/>
    </source>
</evidence>
<proteinExistence type="inferred from homology"/>
<organism evidence="5 6">
    <name type="scientific">Rubroshorea leprosula</name>
    <dbReference type="NCBI Taxonomy" id="152421"/>
    <lineage>
        <taxon>Eukaryota</taxon>
        <taxon>Viridiplantae</taxon>
        <taxon>Streptophyta</taxon>
        <taxon>Embryophyta</taxon>
        <taxon>Tracheophyta</taxon>
        <taxon>Spermatophyta</taxon>
        <taxon>Magnoliopsida</taxon>
        <taxon>eudicotyledons</taxon>
        <taxon>Gunneridae</taxon>
        <taxon>Pentapetalae</taxon>
        <taxon>rosids</taxon>
        <taxon>malvids</taxon>
        <taxon>Malvales</taxon>
        <taxon>Dipterocarpaceae</taxon>
        <taxon>Rubroshorea</taxon>
    </lineage>
</organism>
<reference evidence="5 6" key="1">
    <citation type="journal article" date="2021" name="Commun. Biol.">
        <title>The genome of Shorea leprosula (Dipterocarpaceae) highlights the ecological relevance of drought in aseasonal tropical rainforests.</title>
        <authorList>
            <person name="Ng K.K.S."/>
            <person name="Kobayashi M.J."/>
            <person name="Fawcett J.A."/>
            <person name="Hatakeyama M."/>
            <person name="Paape T."/>
            <person name="Ng C.H."/>
            <person name="Ang C.C."/>
            <person name="Tnah L.H."/>
            <person name="Lee C.T."/>
            <person name="Nishiyama T."/>
            <person name="Sese J."/>
            <person name="O'Brien M.J."/>
            <person name="Copetti D."/>
            <person name="Mohd Noor M.I."/>
            <person name="Ong R.C."/>
            <person name="Putra M."/>
            <person name="Sireger I.Z."/>
            <person name="Indrioko S."/>
            <person name="Kosugi Y."/>
            <person name="Izuno A."/>
            <person name="Isagi Y."/>
            <person name="Lee S.L."/>
            <person name="Shimizu K.K."/>
        </authorList>
    </citation>
    <scope>NUCLEOTIDE SEQUENCE [LARGE SCALE GENOMIC DNA]</scope>
    <source>
        <strain evidence="5">214</strain>
    </source>
</reference>
<comment type="caution">
    <text evidence="5">The sequence shown here is derived from an EMBL/GenBank/DDBJ whole genome shotgun (WGS) entry which is preliminary data.</text>
</comment>
<keyword evidence="1" id="KW-0234">DNA repair</keyword>
<dbReference type="EMBL" id="BPVZ01000007">
    <property type="protein sequence ID" value="GKU93272.1"/>
    <property type="molecule type" value="Genomic_DNA"/>
</dbReference>
<dbReference type="PANTHER" id="PTHR10492:SF74">
    <property type="entry name" value="ATP-DEPENDENT DNA HELICASE"/>
    <property type="match status" value="1"/>
</dbReference>
<dbReference type="Proteomes" id="UP001054252">
    <property type="component" value="Unassembled WGS sequence"/>
</dbReference>
<evidence type="ECO:0000259" key="4">
    <source>
        <dbReference type="Pfam" id="PF21530"/>
    </source>
</evidence>
<dbReference type="InterPro" id="IPR027417">
    <property type="entry name" value="P-loop_NTPase"/>
</dbReference>
<feature type="domain" description="DNA helicase Pif1-like DEAD-box helicase" evidence="3">
    <location>
        <begin position="101"/>
        <end position="323"/>
    </location>
</feature>
<keyword evidence="1" id="KW-0347">Helicase</keyword>
<dbReference type="SUPFAM" id="SSF52540">
    <property type="entry name" value="P-loop containing nucleoside triphosphate hydrolases"/>
    <property type="match status" value="2"/>
</dbReference>
<dbReference type="GO" id="GO:0016787">
    <property type="term" value="F:hydrolase activity"/>
    <property type="evidence" value="ECO:0007669"/>
    <property type="project" value="UniProtKB-KW"/>
</dbReference>
<keyword evidence="1" id="KW-0547">Nucleotide-binding</keyword>
<dbReference type="GO" id="GO:0006281">
    <property type="term" value="P:DNA repair"/>
    <property type="evidence" value="ECO:0007669"/>
    <property type="project" value="UniProtKB-KW"/>
</dbReference>
<dbReference type="GO" id="GO:0043139">
    <property type="term" value="F:5'-3' DNA helicase activity"/>
    <property type="evidence" value="ECO:0007669"/>
    <property type="project" value="UniProtKB-EC"/>
</dbReference>
<dbReference type="PANTHER" id="PTHR10492">
    <property type="match status" value="1"/>
</dbReference>
<keyword evidence="1" id="KW-0227">DNA damage</keyword>
<evidence type="ECO:0000256" key="2">
    <source>
        <dbReference type="SAM" id="MobiDB-lite"/>
    </source>
</evidence>
<evidence type="ECO:0000313" key="6">
    <source>
        <dbReference type="Proteomes" id="UP001054252"/>
    </source>
</evidence>
<dbReference type="InterPro" id="IPR010285">
    <property type="entry name" value="DNA_helicase_pif1-like_DEAD"/>
</dbReference>